<dbReference type="Proteomes" id="UP000287910">
    <property type="component" value="Unassembled WGS sequence"/>
</dbReference>
<evidence type="ECO:0000256" key="6">
    <source>
        <dbReference type="ARBA" id="ARBA00022989"/>
    </source>
</evidence>
<dbReference type="AlphaFoldDB" id="A0A432LDQ4"/>
<sequence>MSKIFRKFSNLKTKLIITFSAVLIIPAIVIGILAYSAAKNAVEHEILKGFSQTINVLNSSIDNLIQPKMNDVENYSNSITSNLYQGEESVELTDDFNRYIELHPEAKMIYIGTDSGEFIQAPNMTLPTNYDPRENDWYKDAMNNKGKVIVSEPHITADHEGMVITISKTTRDFSGVVAIDIPLSYIHGLFNEVKIGKKGYAFLLDKQRKYIAHPTIEGGIEAKDDFYNAVYSQEKGHIDYLFNGEEKMMAFATNELTGWKLAGSIVSEEIGEAAAPIFHKTMLVLVSAMIIGAVVVFFIIRSIIVPLNELKDKAITISKGDLTERIEVYSKDSIGQLAEAFNVMQESLQELIQKVEQSVELVASSAEELSASAEETSAATGQVAISIQEVASSAEKQRYGVDETAQSLDVVSEGASTIADHSTIVSELSRHTMVQAEEGGQAVTNTVVQMQSIHKSVMESNAMIQSLNESSKEVSSILNVITGIADQTNLLALNAAIEAARAGEHGKGFAVVADEVRKLAEQSQLSAKEIYAIVSRIQQDTESTVQTMIRVTDDVQAGVKVSNEAIEKFNLIYESTRKITPQMEEVSATAQQMSAAIQEITSAANEMVIIAQGNAATSEEVAASAEEQLAAMEEISQSANGLSAMAEELKEVITKFKY</sequence>
<dbReference type="SUPFAM" id="SSF103190">
    <property type="entry name" value="Sensory domain-like"/>
    <property type="match status" value="1"/>
</dbReference>
<dbReference type="GO" id="GO:0005886">
    <property type="term" value="C:plasma membrane"/>
    <property type="evidence" value="ECO:0007669"/>
    <property type="project" value="UniProtKB-SubCell"/>
</dbReference>
<evidence type="ECO:0000256" key="1">
    <source>
        <dbReference type="ARBA" id="ARBA00004651"/>
    </source>
</evidence>
<dbReference type="InterPro" id="IPR033479">
    <property type="entry name" value="dCache_1"/>
</dbReference>
<evidence type="ECO:0000256" key="9">
    <source>
        <dbReference type="ARBA" id="ARBA00029447"/>
    </source>
</evidence>
<comment type="similarity">
    <text evidence="9">Belongs to the methyl-accepting chemotaxis (MCP) protein family.</text>
</comment>
<evidence type="ECO:0000256" key="2">
    <source>
        <dbReference type="ARBA" id="ARBA00022475"/>
    </source>
</evidence>
<dbReference type="Gene3D" id="1.10.287.950">
    <property type="entry name" value="Methyl-accepting chemotaxis protein"/>
    <property type="match status" value="1"/>
</dbReference>
<organism evidence="15 16">
    <name type="scientific">Lysinibacillus antri</name>
    <dbReference type="NCBI Taxonomy" id="2498145"/>
    <lineage>
        <taxon>Bacteria</taxon>
        <taxon>Bacillati</taxon>
        <taxon>Bacillota</taxon>
        <taxon>Bacilli</taxon>
        <taxon>Bacillales</taxon>
        <taxon>Bacillaceae</taxon>
        <taxon>Lysinibacillus</taxon>
    </lineage>
</organism>
<dbReference type="CDD" id="cd11386">
    <property type="entry name" value="MCP_signal"/>
    <property type="match status" value="1"/>
</dbReference>
<dbReference type="SMART" id="SM00283">
    <property type="entry name" value="MA"/>
    <property type="match status" value="1"/>
</dbReference>
<evidence type="ECO:0000259" key="13">
    <source>
        <dbReference type="PROSITE" id="PS50111"/>
    </source>
</evidence>
<dbReference type="Pfam" id="PF00015">
    <property type="entry name" value="MCPsignal"/>
    <property type="match status" value="1"/>
</dbReference>
<evidence type="ECO:0000256" key="4">
    <source>
        <dbReference type="ARBA" id="ARBA00022500"/>
    </source>
</evidence>
<comment type="caution">
    <text evidence="15">The sequence shown here is derived from an EMBL/GenBank/DDBJ whole genome shotgun (WGS) entry which is preliminary data.</text>
</comment>
<reference evidence="15 16" key="1">
    <citation type="submission" date="2018-12" db="EMBL/GenBank/DDBJ databases">
        <title>Lysinibacillus antri sp. nov., isolated from a cave soil.</title>
        <authorList>
            <person name="Narsing Rao M.P."/>
            <person name="Zhang H."/>
            <person name="Dong Z.-Y."/>
            <person name="Niu X.-K."/>
            <person name="Zhang K."/>
            <person name="Fang B.-Z."/>
            <person name="Kang Y.-Q."/>
            <person name="Xiao M."/>
            <person name="Li W.-J."/>
        </authorList>
    </citation>
    <scope>NUCLEOTIDE SEQUENCE [LARGE SCALE GENOMIC DNA]</scope>
    <source>
        <strain evidence="15 16">SYSU K30002</strain>
    </source>
</reference>
<dbReference type="PROSITE" id="PS50885">
    <property type="entry name" value="HAMP"/>
    <property type="match status" value="1"/>
</dbReference>
<dbReference type="InterPro" id="IPR004089">
    <property type="entry name" value="MCPsignal_dom"/>
</dbReference>
<dbReference type="InterPro" id="IPR029151">
    <property type="entry name" value="Sensor-like_sf"/>
</dbReference>
<feature type="transmembrane region" description="Helical" evidence="12">
    <location>
        <begin position="15"/>
        <end position="38"/>
    </location>
</feature>
<keyword evidence="5 12" id="KW-0812">Transmembrane</keyword>
<name>A0A432LDQ4_9BACI</name>
<dbReference type="Gene3D" id="3.30.450.20">
    <property type="entry name" value="PAS domain"/>
    <property type="match status" value="2"/>
</dbReference>
<evidence type="ECO:0000256" key="3">
    <source>
        <dbReference type="ARBA" id="ARBA00022481"/>
    </source>
</evidence>
<keyword evidence="16" id="KW-1185">Reference proteome</keyword>
<dbReference type="RefSeq" id="WP_126658098.1">
    <property type="nucleotide sequence ID" value="NZ_RYYR01000006.1"/>
</dbReference>
<dbReference type="GO" id="GO:0006935">
    <property type="term" value="P:chemotaxis"/>
    <property type="evidence" value="ECO:0007669"/>
    <property type="project" value="UniProtKB-KW"/>
</dbReference>
<dbReference type="SMART" id="SM00304">
    <property type="entry name" value="HAMP"/>
    <property type="match status" value="1"/>
</dbReference>
<dbReference type="EMBL" id="RYYR01000006">
    <property type="protein sequence ID" value="RUL54679.1"/>
    <property type="molecule type" value="Genomic_DNA"/>
</dbReference>
<dbReference type="CDD" id="cd12913">
    <property type="entry name" value="PDC1_MCP_like"/>
    <property type="match status" value="1"/>
</dbReference>
<dbReference type="PROSITE" id="PS50111">
    <property type="entry name" value="CHEMOTAXIS_TRANSDUC_2"/>
    <property type="match status" value="1"/>
</dbReference>
<dbReference type="Pfam" id="PF00672">
    <property type="entry name" value="HAMP"/>
    <property type="match status" value="1"/>
</dbReference>
<dbReference type="CDD" id="cd12912">
    <property type="entry name" value="PDC2_MCP_like"/>
    <property type="match status" value="1"/>
</dbReference>
<evidence type="ECO:0000313" key="15">
    <source>
        <dbReference type="EMBL" id="RUL54679.1"/>
    </source>
</evidence>
<protein>
    <submittedName>
        <fullName evidence="15">HAMP domain-containing protein</fullName>
    </submittedName>
</protein>
<dbReference type="GO" id="GO:0007165">
    <property type="term" value="P:signal transduction"/>
    <property type="evidence" value="ECO:0007669"/>
    <property type="project" value="UniProtKB-KW"/>
</dbReference>
<evidence type="ECO:0000256" key="11">
    <source>
        <dbReference type="SAM" id="Coils"/>
    </source>
</evidence>
<evidence type="ECO:0000313" key="16">
    <source>
        <dbReference type="Proteomes" id="UP000287910"/>
    </source>
</evidence>
<keyword evidence="3" id="KW-0488">Methylation</keyword>
<evidence type="ECO:0000256" key="10">
    <source>
        <dbReference type="PROSITE-ProRule" id="PRU00284"/>
    </source>
</evidence>
<dbReference type="SUPFAM" id="SSF58104">
    <property type="entry name" value="Methyl-accepting chemotaxis protein (MCP) signaling domain"/>
    <property type="match status" value="1"/>
</dbReference>
<keyword evidence="7 12" id="KW-0472">Membrane</keyword>
<evidence type="ECO:0000256" key="5">
    <source>
        <dbReference type="ARBA" id="ARBA00022692"/>
    </source>
</evidence>
<evidence type="ECO:0000256" key="12">
    <source>
        <dbReference type="SAM" id="Phobius"/>
    </source>
</evidence>
<dbReference type="InterPro" id="IPR003660">
    <property type="entry name" value="HAMP_dom"/>
</dbReference>
<accession>A0A432LDQ4</accession>
<proteinExistence type="inferred from homology"/>
<comment type="subcellular location">
    <subcellularLocation>
        <location evidence="1">Cell membrane</location>
        <topology evidence="1">Multi-pass membrane protein</topology>
    </subcellularLocation>
</comment>
<evidence type="ECO:0000259" key="14">
    <source>
        <dbReference type="PROSITE" id="PS50885"/>
    </source>
</evidence>
<keyword evidence="8 10" id="KW-0807">Transducer</keyword>
<feature type="domain" description="HAMP" evidence="14">
    <location>
        <begin position="301"/>
        <end position="353"/>
    </location>
</feature>
<keyword evidence="2" id="KW-1003">Cell membrane</keyword>
<keyword evidence="6 12" id="KW-1133">Transmembrane helix</keyword>
<dbReference type="Pfam" id="PF02743">
    <property type="entry name" value="dCache_1"/>
    <property type="match status" value="1"/>
</dbReference>
<feature type="coiled-coil region" evidence="11">
    <location>
        <begin position="615"/>
        <end position="652"/>
    </location>
</feature>
<dbReference type="PANTHER" id="PTHR32089">
    <property type="entry name" value="METHYL-ACCEPTING CHEMOTAXIS PROTEIN MCPB"/>
    <property type="match status" value="1"/>
</dbReference>
<gene>
    <name evidence="15" type="ORF">EK386_05810</name>
</gene>
<keyword evidence="4" id="KW-0145">Chemotaxis</keyword>
<dbReference type="PANTHER" id="PTHR32089:SF114">
    <property type="entry name" value="METHYL-ACCEPTING CHEMOTAXIS PROTEIN MCPB"/>
    <property type="match status" value="1"/>
</dbReference>
<feature type="domain" description="Methyl-accepting transducer" evidence="13">
    <location>
        <begin position="372"/>
        <end position="608"/>
    </location>
</feature>
<dbReference type="FunFam" id="1.10.287.950:FF:000001">
    <property type="entry name" value="Methyl-accepting chemotaxis sensory transducer"/>
    <property type="match status" value="1"/>
</dbReference>
<evidence type="ECO:0000256" key="7">
    <source>
        <dbReference type="ARBA" id="ARBA00023136"/>
    </source>
</evidence>
<feature type="transmembrane region" description="Helical" evidence="12">
    <location>
        <begin position="282"/>
        <end position="304"/>
    </location>
</feature>
<keyword evidence="11" id="KW-0175">Coiled coil</keyword>
<evidence type="ECO:0000256" key="8">
    <source>
        <dbReference type="ARBA" id="ARBA00023224"/>
    </source>
</evidence>
<dbReference type="CDD" id="cd06225">
    <property type="entry name" value="HAMP"/>
    <property type="match status" value="1"/>
</dbReference>